<dbReference type="Pfam" id="PF00908">
    <property type="entry name" value="dTDP_sugar_isom"/>
    <property type="match status" value="1"/>
</dbReference>
<dbReference type="PANTHER" id="PTHR21047:SF2">
    <property type="entry name" value="THYMIDINE DIPHOSPHO-4-KETO-RHAMNOSE 3,5-EPIMERASE"/>
    <property type="match status" value="1"/>
</dbReference>
<evidence type="ECO:0000313" key="1">
    <source>
        <dbReference type="EMBL" id="MBI3540359.1"/>
    </source>
</evidence>
<dbReference type="Gene3D" id="2.60.120.10">
    <property type="entry name" value="Jelly Rolls"/>
    <property type="match status" value="1"/>
</dbReference>
<organism evidence="1 2">
    <name type="scientific">Eiseniibacteriota bacterium</name>
    <dbReference type="NCBI Taxonomy" id="2212470"/>
    <lineage>
        <taxon>Bacteria</taxon>
        <taxon>Candidatus Eiseniibacteriota</taxon>
    </lineage>
</organism>
<sequence>MIDGVVVQPLRVIPDERGKVMHMLRASDPWFHGFGEIYFSTVYPGVVKGWHLHKRMVLNYAVPVGRIKFVLFDPREGSKTKGKLQELFLGPDHYCLVQVPAGVWNGFKGIGTEPALVANCATLAHDPDEIVRMDPHANGVIPYDWSLKQG</sequence>
<dbReference type="GO" id="GO:0008830">
    <property type="term" value="F:dTDP-4-dehydrorhamnose 3,5-epimerase activity"/>
    <property type="evidence" value="ECO:0007669"/>
    <property type="project" value="InterPro"/>
</dbReference>
<dbReference type="InterPro" id="IPR011051">
    <property type="entry name" value="RmlC_Cupin_sf"/>
</dbReference>
<gene>
    <name evidence="1" type="ORF">HY076_08820</name>
</gene>
<comment type="caution">
    <text evidence="1">The sequence shown here is derived from an EMBL/GenBank/DDBJ whole genome shotgun (WGS) entry which is preliminary data.</text>
</comment>
<dbReference type="InterPro" id="IPR000888">
    <property type="entry name" value="RmlC-like"/>
</dbReference>
<accession>A0A9D6LCU0</accession>
<dbReference type="GO" id="GO:0000271">
    <property type="term" value="P:polysaccharide biosynthetic process"/>
    <property type="evidence" value="ECO:0007669"/>
    <property type="project" value="TreeGrafter"/>
</dbReference>
<dbReference type="GO" id="GO:0005829">
    <property type="term" value="C:cytosol"/>
    <property type="evidence" value="ECO:0007669"/>
    <property type="project" value="TreeGrafter"/>
</dbReference>
<proteinExistence type="predicted"/>
<dbReference type="EMBL" id="JACQAY010000293">
    <property type="protein sequence ID" value="MBI3540359.1"/>
    <property type="molecule type" value="Genomic_DNA"/>
</dbReference>
<dbReference type="SUPFAM" id="SSF51182">
    <property type="entry name" value="RmlC-like cupins"/>
    <property type="match status" value="1"/>
</dbReference>
<reference evidence="1" key="1">
    <citation type="submission" date="2020-07" db="EMBL/GenBank/DDBJ databases">
        <title>Huge and variable diversity of episymbiotic CPR bacteria and DPANN archaea in groundwater ecosystems.</title>
        <authorList>
            <person name="He C.Y."/>
            <person name="Keren R."/>
            <person name="Whittaker M."/>
            <person name="Farag I.F."/>
            <person name="Doudna J."/>
            <person name="Cate J.H.D."/>
            <person name="Banfield J.F."/>
        </authorList>
    </citation>
    <scope>NUCLEOTIDE SEQUENCE</scope>
    <source>
        <strain evidence="1">NC_groundwater_928_Pr1_S-0.2um_72_17</strain>
    </source>
</reference>
<dbReference type="AlphaFoldDB" id="A0A9D6LCU0"/>
<name>A0A9D6LCU0_UNCEI</name>
<evidence type="ECO:0000313" key="2">
    <source>
        <dbReference type="Proteomes" id="UP000807850"/>
    </source>
</evidence>
<dbReference type="InterPro" id="IPR014710">
    <property type="entry name" value="RmlC-like_jellyroll"/>
</dbReference>
<dbReference type="PANTHER" id="PTHR21047">
    <property type="entry name" value="DTDP-6-DEOXY-D-GLUCOSE-3,5 EPIMERASE"/>
    <property type="match status" value="1"/>
</dbReference>
<dbReference type="Proteomes" id="UP000807850">
    <property type="component" value="Unassembled WGS sequence"/>
</dbReference>
<protein>
    <submittedName>
        <fullName evidence="1">dTDP-4-dehydrorhamnose 3,5-epimerase family protein</fullName>
    </submittedName>
</protein>